<evidence type="ECO:0000313" key="2">
    <source>
        <dbReference type="Proteomes" id="UP001236620"/>
    </source>
</evidence>
<dbReference type="Proteomes" id="UP001236620">
    <property type="component" value="Unassembled WGS sequence"/>
</dbReference>
<comment type="caution">
    <text evidence="1">The sequence shown here is derived from an EMBL/GenBank/DDBJ whole genome shotgun (WGS) entry which is preliminary data.</text>
</comment>
<protein>
    <recommendedName>
        <fullName evidence="3">Plasmid replication protein RepL domain-containing protein</fullName>
    </recommendedName>
</protein>
<sequence>MSHFKNWILMKEENDQKSIEMFLTNQRFEQEYENKKYDKLFANAISKIQKAKLVIGESYVAKLAGEKVATEIVLILKAMYKTEVTKKTLVEFGFKNSSVKLAIKKLIELEMIDETVYKTTRVLKLTRKVFRNKNEKFWIIKGEFVIKFFLLYGLTKTLGAIDTLYCLKQTKDKLVENSNKKFALVQNNYFKKLNMSRTKVWRIFQALSKFLGIVHSKLVVIKRTSEKKFKTFWNKNGQFIKKFIGYEFRTERLISSEIKMLFLKN</sequence>
<evidence type="ECO:0000313" key="1">
    <source>
        <dbReference type="EMBL" id="MDQ0567625.1"/>
    </source>
</evidence>
<dbReference type="NCBIfam" id="NF046008">
    <property type="entry name" value="ICE_MAGa4850"/>
    <property type="match status" value="1"/>
</dbReference>
<dbReference type="RefSeq" id="WP_307444391.1">
    <property type="nucleotide sequence ID" value="NZ_JAUSWP010000001.1"/>
</dbReference>
<dbReference type="EMBL" id="JAUSWP010000001">
    <property type="protein sequence ID" value="MDQ0567625.1"/>
    <property type="molecule type" value="Genomic_DNA"/>
</dbReference>
<gene>
    <name evidence="1" type="ORF">J2Z63_000246</name>
</gene>
<proteinExistence type="predicted"/>
<reference evidence="1" key="1">
    <citation type="submission" date="2023-07" db="EMBL/GenBank/DDBJ databases">
        <title>Genomic Encyclopedia of Type Strains, Phase IV (KMG-IV): sequencing the most valuable type-strain genomes for metagenomic binning, comparative biology and taxonomic classification.</title>
        <authorList>
            <person name="Goeker M."/>
        </authorList>
    </citation>
    <scope>NUCLEOTIDE SEQUENCE [LARGE SCALE GENOMIC DNA]</scope>
    <source>
        <strain evidence="1">DSM 22019</strain>
    </source>
</reference>
<name>A0ABU0NDV3_9MOLU</name>
<evidence type="ECO:0008006" key="3">
    <source>
        <dbReference type="Google" id="ProtNLM"/>
    </source>
</evidence>
<keyword evidence="2" id="KW-1185">Reference proteome</keyword>
<accession>A0ABU0NDV3</accession>
<organism evidence="1 2">
    <name type="scientific">Mycoplasma yeatsii</name>
    <dbReference type="NCBI Taxonomy" id="51365"/>
    <lineage>
        <taxon>Bacteria</taxon>
        <taxon>Bacillati</taxon>
        <taxon>Mycoplasmatota</taxon>
        <taxon>Mollicutes</taxon>
        <taxon>Mycoplasmataceae</taxon>
        <taxon>Mycoplasma</taxon>
    </lineage>
</organism>